<dbReference type="Proteomes" id="UP000288623">
    <property type="component" value="Unassembled WGS sequence"/>
</dbReference>
<organism evidence="3 4">
    <name type="scientific">Candidatus Kurthia intestinigallinarum</name>
    <dbReference type="NCBI Taxonomy" id="1562256"/>
    <lineage>
        <taxon>Bacteria</taxon>
        <taxon>Bacillati</taxon>
        <taxon>Bacillota</taxon>
        <taxon>Bacilli</taxon>
        <taxon>Bacillales</taxon>
        <taxon>Caryophanaceae</taxon>
        <taxon>Kurthia</taxon>
    </lineage>
</organism>
<gene>
    <name evidence="3" type="ORF">QI30_12705</name>
</gene>
<evidence type="ECO:0000256" key="1">
    <source>
        <dbReference type="ARBA" id="ARBA00043985"/>
    </source>
</evidence>
<feature type="coiled-coil region" evidence="2">
    <location>
        <begin position="53"/>
        <end position="134"/>
    </location>
</feature>
<reference evidence="3 4" key="1">
    <citation type="submission" date="2014-11" db="EMBL/GenBank/DDBJ databases">
        <title>Genome sequence and analysis of novel Kurthia sp.</title>
        <authorList>
            <person name="Lawson J.N."/>
            <person name="Gonzalez J.E."/>
            <person name="Rinauldi L."/>
            <person name="Xuan Z."/>
            <person name="Firman A."/>
            <person name="Shaddox L."/>
            <person name="Trudeau A."/>
            <person name="Shah S."/>
            <person name="Reiman D."/>
        </authorList>
    </citation>
    <scope>NUCLEOTIDE SEQUENCE [LARGE SCALE GENOMIC DNA]</scope>
    <source>
        <strain evidence="3 4">3B1D</strain>
    </source>
</reference>
<evidence type="ECO:0000313" key="4">
    <source>
        <dbReference type="Proteomes" id="UP000288623"/>
    </source>
</evidence>
<comment type="caution">
    <text evidence="3">The sequence shown here is derived from an EMBL/GenBank/DDBJ whole genome shotgun (WGS) entry which is preliminary data.</text>
</comment>
<evidence type="ECO:0000313" key="3">
    <source>
        <dbReference type="EMBL" id="RUS55761.1"/>
    </source>
</evidence>
<keyword evidence="4" id="KW-1185">Reference proteome</keyword>
<dbReference type="OrthoDB" id="2366053at2"/>
<dbReference type="PANTHER" id="PTHR31088">
    <property type="entry name" value="MEMBRANE-ASSOCIATED PROTEIN VIPP1, CHLOROPLASTIC"/>
    <property type="match status" value="1"/>
</dbReference>
<accession>A0A433RUC6</accession>
<evidence type="ECO:0008006" key="5">
    <source>
        <dbReference type="Google" id="ProtNLM"/>
    </source>
</evidence>
<comment type="similarity">
    <text evidence="1">Belongs to the PspA/Vipp/IM30 family.</text>
</comment>
<protein>
    <recommendedName>
        <fullName evidence="5">Phage-shock protein</fullName>
    </recommendedName>
</protein>
<proteinExistence type="inferred from homology"/>
<dbReference type="InterPro" id="IPR007157">
    <property type="entry name" value="PspA_VIPP1"/>
</dbReference>
<dbReference type="PANTHER" id="PTHR31088:SF6">
    <property type="entry name" value="PHAGE SHOCK PROTEIN A"/>
    <property type="match status" value="1"/>
</dbReference>
<evidence type="ECO:0000256" key="2">
    <source>
        <dbReference type="SAM" id="Coils"/>
    </source>
</evidence>
<dbReference type="AlphaFoldDB" id="A0A433RUC6"/>
<sequence length="211" mass="24427">MNLLQRLKYAIESDFKVEASPENPLARLNQYINEAEAQTNDTKKYLERQVSLKQHLEAQLTKAQEILAKREEQLQLAKQAGEQDLIVFAETEQAVYTSRVQLLSQSIHNTTNELIALEQKHEQMKHKIEDMKIRQLQLMGYENNVRANYHMDAMLNPETQKHVSTVDDMRYYIDNLQSPTQVVDPTSSLEARLNALQHEAPKQLPTLEKGE</sequence>
<dbReference type="RefSeq" id="WP_020188978.1">
    <property type="nucleotide sequence ID" value="NZ_JTFC01000031.1"/>
</dbReference>
<name>A0A433RUC6_9BACL</name>
<keyword evidence="2" id="KW-0175">Coiled coil</keyword>
<dbReference type="EMBL" id="JTFC01000031">
    <property type="protein sequence ID" value="RUS55761.1"/>
    <property type="molecule type" value="Genomic_DNA"/>
</dbReference>